<accession>A0A8T2MP18</accession>
<feature type="compositionally biased region" description="Polar residues" evidence="1">
    <location>
        <begin position="66"/>
        <end position="75"/>
    </location>
</feature>
<dbReference type="Proteomes" id="UP000824540">
    <property type="component" value="Unassembled WGS sequence"/>
</dbReference>
<comment type="caution">
    <text evidence="2">The sequence shown here is derived from an EMBL/GenBank/DDBJ whole genome shotgun (WGS) entry which is preliminary data.</text>
</comment>
<sequence length="112" mass="12484">MQGFALMPYLKRNMKPTVAAMNVTTTKTRKRLTGTIAMAPKTSRDRTQGRQVYLGVRGQHVHRSTESTPQLQKQPGQGDHLPALHHGTETDHGRGKEREDRVTGSTICILSH</sequence>
<feature type="region of interest" description="Disordered" evidence="1">
    <location>
        <begin position="58"/>
        <end position="112"/>
    </location>
</feature>
<organism evidence="2 3">
    <name type="scientific">Albula glossodonta</name>
    <name type="common">roundjaw bonefish</name>
    <dbReference type="NCBI Taxonomy" id="121402"/>
    <lineage>
        <taxon>Eukaryota</taxon>
        <taxon>Metazoa</taxon>
        <taxon>Chordata</taxon>
        <taxon>Craniata</taxon>
        <taxon>Vertebrata</taxon>
        <taxon>Euteleostomi</taxon>
        <taxon>Actinopterygii</taxon>
        <taxon>Neopterygii</taxon>
        <taxon>Teleostei</taxon>
        <taxon>Albuliformes</taxon>
        <taxon>Albulidae</taxon>
        <taxon>Albula</taxon>
    </lineage>
</organism>
<name>A0A8T2MP18_9TELE</name>
<feature type="compositionally biased region" description="Basic and acidic residues" evidence="1">
    <location>
        <begin position="86"/>
        <end position="102"/>
    </location>
</feature>
<evidence type="ECO:0000256" key="1">
    <source>
        <dbReference type="SAM" id="MobiDB-lite"/>
    </source>
</evidence>
<evidence type="ECO:0000313" key="2">
    <source>
        <dbReference type="EMBL" id="KAG9329874.1"/>
    </source>
</evidence>
<evidence type="ECO:0000313" key="3">
    <source>
        <dbReference type="Proteomes" id="UP000824540"/>
    </source>
</evidence>
<proteinExistence type="predicted"/>
<dbReference type="AlphaFoldDB" id="A0A8T2MP18"/>
<reference evidence="2" key="1">
    <citation type="thesis" date="2021" institute="BYU ScholarsArchive" country="Provo, UT, USA">
        <title>Applications of and Algorithms for Genome Assembly and Genomic Analyses with an Emphasis on Marine Teleosts.</title>
        <authorList>
            <person name="Pickett B.D."/>
        </authorList>
    </citation>
    <scope>NUCLEOTIDE SEQUENCE</scope>
    <source>
        <strain evidence="2">HI-2016</strain>
    </source>
</reference>
<dbReference type="EMBL" id="JAFBMS010000873">
    <property type="protein sequence ID" value="KAG9329874.1"/>
    <property type="molecule type" value="Genomic_DNA"/>
</dbReference>
<keyword evidence="3" id="KW-1185">Reference proteome</keyword>
<feature type="compositionally biased region" description="Polar residues" evidence="1">
    <location>
        <begin position="103"/>
        <end position="112"/>
    </location>
</feature>
<protein>
    <submittedName>
        <fullName evidence="2">Uncharacterized protein</fullName>
    </submittedName>
</protein>
<gene>
    <name evidence="2" type="ORF">JZ751_028758</name>
</gene>